<keyword evidence="3" id="KW-1185">Reference proteome</keyword>
<evidence type="ECO:0000313" key="2">
    <source>
        <dbReference type="EMBL" id="PFH52065.1"/>
    </source>
</evidence>
<dbReference type="AlphaFoldDB" id="A0A2A9NM49"/>
<name>A0A2A9NM49_9AGAR</name>
<keyword evidence="1" id="KW-0472">Membrane</keyword>
<accession>A0A2A9NM49</accession>
<organism evidence="2 3">
    <name type="scientific">Amanita thiersii Skay4041</name>
    <dbReference type="NCBI Taxonomy" id="703135"/>
    <lineage>
        <taxon>Eukaryota</taxon>
        <taxon>Fungi</taxon>
        <taxon>Dikarya</taxon>
        <taxon>Basidiomycota</taxon>
        <taxon>Agaricomycotina</taxon>
        <taxon>Agaricomycetes</taxon>
        <taxon>Agaricomycetidae</taxon>
        <taxon>Agaricales</taxon>
        <taxon>Pluteineae</taxon>
        <taxon>Amanitaceae</taxon>
        <taxon>Amanita</taxon>
    </lineage>
</organism>
<protein>
    <submittedName>
        <fullName evidence="2">Uncharacterized protein</fullName>
    </submittedName>
</protein>
<gene>
    <name evidence="2" type="ORF">AMATHDRAFT_141204</name>
</gene>
<dbReference type="Proteomes" id="UP000242287">
    <property type="component" value="Unassembled WGS sequence"/>
</dbReference>
<evidence type="ECO:0000313" key="3">
    <source>
        <dbReference type="Proteomes" id="UP000242287"/>
    </source>
</evidence>
<dbReference type="OrthoDB" id="3346251at2759"/>
<dbReference type="EMBL" id="KZ301982">
    <property type="protein sequence ID" value="PFH52065.1"/>
    <property type="molecule type" value="Genomic_DNA"/>
</dbReference>
<evidence type="ECO:0000256" key="1">
    <source>
        <dbReference type="SAM" id="Phobius"/>
    </source>
</evidence>
<feature type="transmembrane region" description="Helical" evidence="1">
    <location>
        <begin position="42"/>
        <end position="69"/>
    </location>
</feature>
<keyword evidence="1" id="KW-0812">Transmembrane</keyword>
<feature type="transmembrane region" description="Helical" evidence="1">
    <location>
        <begin position="113"/>
        <end position="131"/>
    </location>
</feature>
<sequence>MRLDSIAAYLRVASLAVASYDYLVTLPVAWRLYRRQWQLKRLSLSGWLFVLIRATSILVLTISNIGYFYGNFTLSTCRKFFLIPSVFKVLQVMVSQAIVALRVYNLSRRSRKFGLFLLSIYLIACALQWFTTFRHRSRNCRSYSENIRLGAWIYYVVAIVYDLMVTVISAWFLLKYRRTSTSNL</sequence>
<proteinExistence type="predicted"/>
<feature type="transmembrane region" description="Helical" evidence="1">
    <location>
        <begin position="6"/>
        <end position="30"/>
    </location>
</feature>
<reference evidence="2 3" key="1">
    <citation type="submission" date="2014-02" db="EMBL/GenBank/DDBJ databases">
        <title>Transposable element dynamics among asymbiotic and ectomycorrhizal Amanita fungi.</title>
        <authorList>
            <consortium name="DOE Joint Genome Institute"/>
            <person name="Hess J."/>
            <person name="Skrede I."/>
            <person name="Wolfe B."/>
            <person name="LaButti K."/>
            <person name="Ohm R.A."/>
            <person name="Grigoriev I.V."/>
            <person name="Pringle A."/>
        </authorList>
    </citation>
    <scope>NUCLEOTIDE SEQUENCE [LARGE SCALE GENOMIC DNA]</scope>
    <source>
        <strain evidence="2 3">SKay4041</strain>
    </source>
</reference>
<feature type="transmembrane region" description="Helical" evidence="1">
    <location>
        <begin position="151"/>
        <end position="174"/>
    </location>
</feature>
<keyword evidence="1" id="KW-1133">Transmembrane helix</keyword>